<dbReference type="RefSeq" id="WP_119739573.1">
    <property type="nucleotide sequence ID" value="NZ_QYUN01000002.1"/>
</dbReference>
<evidence type="ECO:0000313" key="2">
    <source>
        <dbReference type="Proteomes" id="UP000285190"/>
    </source>
</evidence>
<name>A0A418X2S4_9BURK</name>
<sequence>MGDVMLALFQRLAVNAEMYPDTALKNACTEGIAQSAMRSHDTSLACLVEPTIQEIAVRLGMRRRVYFPHASHRDIFPYGVYRMKRIPE</sequence>
<reference evidence="1 2" key="1">
    <citation type="submission" date="2018-09" db="EMBL/GenBank/DDBJ databases">
        <authorList>
            <person name="Zhu H."/>
        </authorList>
    </citation>
    <scope>NUCLEOTIDE SEQUENCE [LARGE SCALE GENOMIC DNA]</scope>
    <source>
        <strain evidence="1 2">K2R10-39</strain>
    </source>
</reference>
<organism evidence="1 2">
    <name type="scientific">Noviherbaspirillum cavernae</name>
    <dbReference type="NCBI Taxonomy" id="2320862"/>
    <lineage>
        <taxon>Bacteria</taxon>
        <taxon>Pseudomonadati</taxon>
        <taxon>Pseudomonadota</taxon>
        <taxon>Betaproteobacteria</taxon>
        <taxon>Burkholderiales</taxon>
        <taxon>Oxalobacteraceae</taxon>
        <taxon>Noviherbaspirillum</taxon>
    </lineage>
</organism>
<dbReference type="AlphaFoldDB" id="A0A418X2S4"/>
<protein>
    <submittedName>
        <fullName evidence="1">Uncharacterized protein</fullName>
    </submittedName>
</protein>
<gene>
    <name evidence="1" type="ORF">D3870_12555</name>
</gene>
<dbReference type="EMBL" id="QYUN01000002">
    <property type="protein sequence ID" value="RJG06725.1"/>
    <property type="molecule type" value="Genomic_DNA"/>
</dbReference>
<dbReference type="Proteomes" id="UP000285190">
    <property type="component" value="Unassembled WGS sequence"/>
</dbReference>
<accession>A0A418X2S4</accession>
<keyword evidence="2" id="KW-1185">Reference proteome</keyword>
<proteinExistence type="predicted"/>
<comment type="caution">
    <text evidence="1">The sequence shown here is derived from an EMBL/GenBank/DDBJ whole genome shotgun (WGS) entry which is preliminary data.</text>
</comment>
<evidence type="ECO:0000313" key="1">
    <source>
        <dbReference type="EMBL" id="RJG06725.1"/>
    </source>
</evidence>